<comment type="caution">
    <text evidence="1">The sequence shown here is derived from an EMBL/GenBank/DDBJ whole genome shotgun (WGS) entry which is preliminary data.</text>
</comment>
<reference evidence="1 2" key="1">
    <citation type="submission" date="2013-08" db="EMBL/GenBank/DDBJ databases">
        <title>Gluconobacter thailandicus NBRC 3257 whole genome sequence.</title>
        <authorList>
            <person name="Matsutani M."/>
            <person name="Yakushi T."/>
            <person name="Matsushita K."/>
        </authorList>
    </citation>
    <scope>NUCLEOTIDE SEQUENCE [LARGE SCALE GENOMIC DNA]</scope>
    <source>
        <strain evidence="1 2">NBRC 3257</strain>
    </source>
</reference>
<evidence type="ECO:0000313" key="2">
    <source>
        <dbReference type="Proteomes" id="UP000018209"/>
    </source>
</evidence>
<name>A0ABQ0IVS2_GLUTH</name>
<dbReference type="EMBL" id="BASM01000016">
    <property type="protein sequence ID" value="GAD26306.1"/>
    <property type="molecule type" value="Genomic_DNA"/>
</dbReference>
<evidence type="ECO:0000313" key="1">
    <source>
        <dbReference type="EMBL" id="GAD26306.1"/>
    </source>
</evidence>
<dbReference type="Proteomes" id="UP000018209">
    <property type="component" value="Unassembled WGS sequence"/>
</dbReference>
<organism evidence="1 2">
    <name type="scientific">Gluconobacter thailandicus NBRC 3257</name>
    <dbReference type="NCBI Taxonomy" id="1381097"/>
    <lineage>
        <taxon>Bacteria</taxon>
        <taxon>Pseudomonadati</taxon>
        <taxon>Pseudomonadota</taxon>
        <taxon>Alphaproteobacteria</taxon>
        <taxon>Acetobacterales</taxon>
        <taxon>Acetobacteraceae</taxon>
        <taxon>Gluconobacter</taxon>
    </lineage>
</organism>
<proteinExistence type="predicted"/>
<keyword evidence="2" id="KW-1185">Reference proteome</keyword>
<gene>
    <name evidence="1" type="ORF">NBRC3257_1305</name>
</gene>
<accession>A0ABQ0IVS2</accession>
<protein>
    <submittedName>
        <fullName evidence="1">Uncharacterized protein</fullName>
    </submittedName>
</protein>
<dbReference type="RefSeq" id="WP_007282905.1">
    <property type="nucleotide sequence ID" value="NZ_BASM01000016.1"/>
</dbReference>
<sequence length="145" mass="15952">MRSVNRRDIFPALGTVLLGGIATASLAKPESLSAAPTKPEGHKSDVHLIAMCEQFIAVQDKIDAAHASVDTFEEEQQAEPIFTVLYKRENTLFQQIIKTPAVSIAGVLAKTKAMASWEREGLADDPDEFWNVRAYNSILRDLLAI</sequence>